<comment type="caution">
    <text evidence="2">The sequence shown here is derived from an EMBL/GenBank/DDBJ whole genome shotgun (WGS) entry which is preliminary data.</text>
</comment>
<proteinExistence type="predicted"/>
<evidence type="ECO:0000313" key="3">
    <source>
        <dbReference type="Proteomes" id="UP000663828"/>
    </source>
</evidence>
<dbReference type="OrthoDB" id="10546512at2759"/>
<evidence type="ECO:0000313" key="2">
    <source>
        <dbReference type="EMBL" id="CAF1377769.1"/>
    </source>
</evidence>
<accession>A0A815JCN6</accession>
<evidence type="ECO:0000313" key="1">
    <source>
        <dbReference type="EMBL" id="CAF1076778.1"/>
    </source>
</evidence>
<evidence type="ECO:0000313" key="4">
    <source>
        <dbReference type="Proteomes" id="UP000663852"/>
    </source>
</evidence>
<dbReference type="Proteomes" id="UP000663852">
    <property type="component" value="Unassembled WGS sequence"/>
</dbReference>
<dbReference type="EMBL" id="CAJNOJ010000295">
    <property type="protein sequence ID" value="CAF1377769.1"/>
    <property type="molecule type" value="Genomic_DNA"/>
</dbReference>
<dbReference type="EMBL" id="CAJNOR010001109">
    <property type="protein sequence ID" value="CAF1076778.1"/>
    <property type="molecule type" value="Genomic_DNA"/>
</dbReference>
<reference evidence="2" key="1">
    <citation type="submission" date="2021-02" db="EMBL/GenBank/DDBJ databases">
        <authorList>
            <person name="Nowell W R."/>
        </authorList>
    </citation>
    <scope>NUCLEOTIDE SEQUENCE</scope>
</reference>
<keyword evidence="3" id="KW-1185">Reference proteome</keyword>
<organism evidence="2 4">
    <name type="scientific">Adineta ricciae</name>
    <name type="common">Rotifer</name>
    <dbReference type="NCBI Taxonomy" id="249248"/>
    <lineage>
        <taxon>Eukaryota</taxon>
        <taxon>Metazoa</taxon>
        <taxon>Spiralia</taxon>
        <taxon>Gnathifera</taxon>
        <taxon>Rotifera</taxon>
        <taxon>Eurotatoria</taxon>
        <taxon>Bdelloidea</taxon>
        <taxon>Adinetida</taxon>
        <taxon>Adinetidae</taxon>
        <taxon>Adineta</taxon>
    </lineage>
</organism>
<dbReference type="Proteomes" id="UP000663828">
    <property type="component" value="Unassembled WGS sequence"/>
</dbReference>
<sequence length="116" mass="12768">MFRYSTVQLQQYSRYQGDRRGVARRLGNGARQEALDIGYGTTAELETIGGFGNTLRNRTGVTVIVQWAPPFSTAYQQFIGGNMRSFPMARMGNMTGHPIGGMGNYGGMQGVPYNFS</sequence>
<dbReference type="AlphaFoldDB" id="A0A815JCN6"/>
<protein>
    <submittedName>
        <fullName evidence="2">Uncharacterized protein</fullName>
    </submittedName>
</protein>
<name>A0A815JCN6_ADIRI</name>
<gene>
    <name evidence="2" type="ORF">EDS130_LOCUS34746</name>
    <name evidence="1" type="ORF">XAT740_LOCUS17109</name>
</gene>